<dbReference type="InterPro" id="IPR037522">
    <property type="entry name" value="HD_GYP_dom"/>
</dbReference>
<dbReference type="InterPro" id="IPR021812">
    <property type="entry name" value="DUF3391"/>
</dbReference>
<sequence>MLKRIEARQVRNGMFVEAIEGAWQDPLLSKRRFLLRREVDALRLRKSGIEGVIINTSRGLDIDGLPGGNVEIDTKAARETIQKSVQVLESVFGRLQHGDGVSFDQVAPVISSVSKSMDDNPTVFLSVTRLKSKDEVTFLHSLSVSALMILFGRHLGLDEATVQTLGTAGLLHDVGKLEIPLEILNKEGRLDEDEIKMIRDHPEKGHAILSRQEGMPEIVLDVCLNHHERIDGKGYPRRLSETQVSFHARLAAICDVYDAVTSVRPYKAPWSASQALKWMFGNEGQFDRRLLKKFALCLSVAAVT</sequence>
<dbReference type="CDD" id="cd00077">
    <property type="entry name" value="HDc"/>
    <property type="match status" value="1"/>
</dbReference>
<proteinExistence type="predicted"/>
<dbReference type="InterPro" id="IPR003607">
    <property type="entry name" value="HD/PDEase_dom"/>
</dbReference>
<dbReference type="SUPFAM" id="SSF109604">
    <property type="entry name" value="HD-domain/PDEase-like"/>
    <property type="match status" value="1"/>
</dbReference>
<dbReference type="PANTHER" id="PTHR43155">
    <property type="entry name" value="CYCLIC DI-GMP PHOSPHODIESTERASE PA4108-RELATED"/>
    <property type="match status" value="1"/>
</dbReference>
<comment type="caution">
    <text evidence="2">The sequence shown here is derived from an EMBL/GenBank/DDBJ whole genome shotgun (WGS) entry which is preliminary data.</text>
</comment>
<dbReference type="InterPro" id="IPR006675">
    <property type="entry name" value="HDIG_dom"/>
</dbReference>
<protein>
    <submittedName>
        <fullName evidence="2">Phosphohydrolase</fullName>
    </submittedName>
</protein>
<name>A0A154IAQ3_RHILE</name>
<dbReference type="GO" id="GO:0008081">
    <property type="term" value="F:phosphoric diester hydrolase activity"/>
    <property type="evidence" value="ECO:0007669"/>
    <property type="project" value="UniProtKB-ARBA"/>
</dbReference>
<feature type="domain" description="HD-GYP" evidence="1">
    <location>
        <begin position="115"/>
        <end position="304"/>
    </location>
</feature>
<dbReference type="NCBIfam" id="TIGR00277">
    <property type="entry name" value="HDIG"/>
    <property type="match status" value="1"/>
</dbReference>
<dbReference type="PROSITE" id="PS51832">
    <property type="entry name" value="HD_GYP"/>
    <property type="match status" value="1"/>
</dbReference>
<dbReference type="Pfam" id="PF11871">
    <property type="entry name" value="DUF3391"/>
    <property type="match status" value="1"/>
</dbReference>
<dbReference type="Pfam" id="PF13487">
    <property type="entry name" value="HD_5"/>
    <property type="match status" value="1"/>
</dbReference>
<dbReference type="RefSeq" id="WP_062944408.1">
    <property type="nucleotide sequence ID" value="NZ_CP171844.1"/>
</dbReference>
<gene>
    <name evidence="2" type="ORF">A4A59_30815</name>
</gene>
<organism evidence="2">
    <name type="scientific">Rhizobium leguminosarum</name>
    <dbReference type="NCBI Taxonomy" id="384"/>
    <lineage>
        <taxon>Bacteria</taxon>
        <taxon>Pseudomonadati</taxon>
        <taxon>Pseudomonadota</taxon>
        <taxon>Alphaproteobacteria</taxon>
        <taxon>Hyphomicrobiales</taxon>
        <taxon>Rhizobiaceae</taxon>
        <taxon>Rhizobium/Agrobacterium group</taxon>
        <taxon>Rhizobium</taxon>
    </lineage>
</organism>
<evidence type="ECO:0000259" key="1">
    <source>
        <dbReference type="PROSITE" id="PS51832"/>
    </source>
</evidence>
<dbReference type="EMBL" id="LVYU01000131">
    <property type="protein sequence ID" value="KZA97626.1"/>
    <property type="molecule type" value="Genomic_DNA"/>
</dbReference>
<accession>A0A154IAQ3</accession>
<evidence type="ECO:0000313" key="2">
    <source>
        <dbReference type="EMBL" id="KZA97626.1"/>
    </source>
</evidence>
<reference evidence="2" key="1">
    <citation type="submission" date="2016-03" db="EMBL/GenBank/DDBJ databases">
        <title>Microsymbionts genomes from the relict species Vavilovia formosa.</title>
        <authorList>
            <person name="Chirak E."/>
            <person name="Kimeklis A."/>
            <person name="Kopat V."/>
            <person name="Andronov E."/>
        </authorList>
    </citation>
    <scope>NUCLEOTIDE SEQUENCE [LARGE SCALE GENOMIC DNA]</scope>
    <source>
        <strain evidence="2">Vaf12</strain>
    </source>
</reference>
<dbReference type="PANTHER" id="PTHR43155:SF2">
    <property type="entry name" value="CYCLIC DI-GMP PHOSPHODIESTERASE PA4108"/>
    <property type="match status" value="1"/>
</dbReference>
<dbReference type="Gene3D" id="1.10.3210.10">
    <property type="entry name" value="Hypothetical protein af1432"/>
    <property type="match status" value="1"/>
</dbReference>
<dbReference type="AlphaFoldDB" id="A0A154IAQ3"/>
<keyword evidence="2" id="KW-0378">Hydrolase</keyword>
<dbReference type="SMART" id="SM00471">
    <property type="entry name" value="HDc"/>
    <property type="match status" value="1"/>
</dbReference>